<evidence type="ECO:0000313" key="2">
    <source>
        <dbReference type="EMBL" id="GCE63109.1"/>
    </source>
</evidence>
<comment type="caution">
    <text evidence="2">The sequence shown here is derived from an EMBL/GenBank/DDBJ whole genome shotgun (WGS) entry which is preliminary data.</text>
</comment>
<evidence type="ECO:0000313" key="3">
    <source>
        <dbReference type="Proteomes" id="UP000324831"/>
    </source>
</evidence>
<proteinExistence type="predicted"/>
<dbReference type="AlphaFoldDB" id="A0A478FRQ0"/>
<gene>
    <name evidence="2" type="ORF">MHSWG343_00870</name>
</gene>
<accession>A0A478FRQ0</accession>
<organism evidence="2 3">
    <name type="scientific">Candidatus Mycoplasma haematohominis</name>
    <dbReference type="NCBI Taxonomy" id="1494318"/>
    <lineage>
        <taxon>Bacteria</taxon>
        <taxon>Bacillati</taxon>
        <taxon>Mycoplasmatota</taxon>
        <taxon>Mollicutes</taxon>
        <taxon>Mycoplasmataceae</taxon>
        <taxon>Mycoplasma</taxon>
    </lineage>
</organism>
<evidence type="ECO:0000256" key="1">
    <source>
        <dbReference type="SAM" id="MobiDB-lite"/>
    </source>
</evidence>
<name>A0A478FRQ0_9MOLU</name>
<dbReference type="EMBL" id="BIMN01000001">
    <property type="protein sequence ID" value="GCE63109.1"/>
    <property type="molecule type" value="Genomic_DNA"/>
</dbReference>
<protein>
    <submittedName>
        <fullName evidence="2">Uncharacterized protein</fullName>
    </submittedName>
</protein>
<sequence>MIDGLGCYFGLEGRNQKICDEVYVWLWGYDGGKGHLGDPGDLGKRKNGFYDLRNRIYGTPAEQRRREAARKKQQEEEQRRQLEREKEKAREKDPTHPSIPEPKEQPKKKKTKPGTFGYYGWYVDWGI</sequence>
<dbReference type="Proteomes" id="UP000324831">
    <property type="component" value="Unassembled WGS sequence"/>
</dbReference>
<feature type="compositionally biased region" description="Basic and acidic residues" evidence="1">
    <location>
        <begin position="62"/>
        <end position="105"/>
    </location>
</feature>
<feature type="region of interest" description="Disordered" evidence="1">
    <location>
        <begin position="60"/>
        <end position="117"/>
    </location>
</feature>
<dbReference type="RefSeq" id="WP_216082703.1">
    <property type="nucleotide sequence ID" value="NZ_CACTIB010000004.1"/>
</dbReference>
<reference evidence="2 3" key="1">
    <citation type="submission" date="2019-01" db="EMBL/GenBank/DDBJ databases">
        <title>Draft genome sequences of Candidatus Mycoplasma haemohominis SWG34-3 identified from a patient with pyrexia, anemia and liver dysfunction.</title>
        <authorList>
            <person name="Sekizuka T."/>
            <person name="Hattori N."/>
            <person name="Katano H."/>
            <person name="Takuma T."/>
            <person name="Ito T."/>
            <person name="Arai N."/>
            <person name="Yanai R."/>
            <person name="Ishii S."/>
            <person name="Miura Y."/>
            <person name="Tokunaga T."/>
            <person name="Watanabe H."/>
            <person name="Nomura N."/>
            <person name="Eguchi J."/>
            <person name="Arai T."/>
            <person name="Hasegawa H."/>
            <person name="Nakamaki T."/>
            <person name="Wakita T."/>
            <person name="Niki Y."/>
            <person name="Kuroda M."/>
        </authorList>
    </citation>
    <scope>NUCLEOTIDE SEQUENCE [LARGE SCALE GENOMIC DNA]</scope>
    <source>
        <strain evidence="2">SWG34-3</strain>
    </source>
</reference>